<dbReference type="Proteomes" id="UP000536179">
    <property type="component" value="Unassembled WGS sequence"/>
</dbReference>
<gene>
    <name evidence="2" type="ORF">FHS27_005691</name>
</gene>
<name>A0A7W5E442_9BACT</name>
<reference evidence="2 3" key="1">
    <citation type="submission" date="2020-08" db="EMBL/GenBank/DDBJ databases">
        <title>Genomic Encyclopedia of Type Strains, Phase III (KMG-III): the genomes of soil and plant-associated and newly described type strains.</title>
        <authorList>
            <person name="Whitman W."/>
        </authorList>
    </citation>
    <scope>NUCLEOTIDE SEQUENCE [LARGE SCALE GENOMIC DNA]</scope>
    <source>
        <strain evidence="2 3">CECT 8075</strain>
    </source>
</reference>
<dbReference type="RefSeq" id="WP_184308774.1">
    <property type="nucleotide sequence ID" value="NZ_JACHXU010000028.1"/>
</dbReference>
<evidence type="ECO:0000313" key="3">
    <source>
        <dbReference type="Proteomes" id="UP000536179"/>
    </source>
</evidence>
<keyword evidence="1" id="KW-1133">Transmembrane helix</keyword>
<keyword evidence="3" id="KW-1185">Reference proteome</keyword>
<feature type="transmembrane region" description="Helical" evidence="1">
    <location>
        <begin position="6"/>
        <end position="29"/>
    </location>
</feature>
<dbReference type="EMBL" id="JACHXU010000028">
    <property type="protein sequence ID" value="MBB3209846.1"/>
    <property type="molecule type" value="Genomic_DNA"/>
</dbReference>
<feature type="transmembrane region" description="Helical" evidence="1">
    <location>
        <begin position="50"/>
        <end position="74"/>
    </location>
</feature>
<proteinExistence type="predicted"/>
<dbReference type="AlphaFoldDB" id="A0A7W5E442"/>
<keyword evidence="1" id="KW-0472">Membrane</keyword>
<accession>A0A7W5E442</accession>
<organism evidence="2 3">
    <name type="scientific">Aporhodopirellula rubra</name>
    <dbReference type="NCBI Taxonomy" id="980271"/>
    <lineage>
        <taxon>Bacteria</taxon>
        <taxon>Pseudomonadati</taxon>
        <taxon>Planctomycetota</taxon>
        <taxon>Planctomycetia</taxon>
        <taxon>Pirellulales</taxon>
        <taxon>Pirellulaceae</taxon>
        <taxon>Aporhodopirellula</taxon>
    </lineage>
</organism>
<protein>
    <submittedName>
        <fullName evidence="2">Putative membrane protein</fullName>
    </submittedName>
</protein>
<comment type="caution">
    <text evidence="2">The sequence shown here is derived from an EMBL/GenBank/DDBJ whole genome shotgun (WGS) entry which is preliminary data.</text>
</comment>
<feature type="transmembrane region" description="Helical" evidence="1">
    <location>
        <begin position="124"/>
        <end position="145"/>
    </location>
</feature>
<sequence length="149" mass="17075">MIPQLLFVLNLVSTWYMVGLIWMVQIVHYQMFDRVGEEAFARYAVDHARLITPIVMVPMLVEIVSAAGLIVWGSEIVPRSWMVFGFVLLVVIWASTAFLQVPCHSRLADGFDPQVYRRLVSSNWIRTIAWSMRGGLMAFCLWRLVGGDR</sequence>
<evidence type="ECO:0000256" key="1">
    <source>
        <dbReference type="SAM" id="Phobius"/>
    </source>
</evidence>
<feature type="transmembrane region" description="Helical" evidence="1">
    <location>
        <begin position="80"/>
        <end position="103"/>
    </location>
</feature>
<evidence type="ECO:0000313" key="2">
    <source>
        <dbReference type="EMBL" id="MBB3209846.1"/>
    </source>
</evidence>
<keyword evidence="1" id="KW-0812">Transmembrane</keyword>